<protein>
    <submittedName>
        <fullName evidence="1">Uncharacterized protein</fullName>
    </submittedName>
</protein>
<sequence>MRSDGTVLQTVEVDCQAGRDGDTLDDPFGLTIIEGNPKLLAVTQSNMSFCIYRLNMCDSLAKSY</sequence>
<evidence type="ECO:0000313" key="1">
    <source>
        <dbReference type="EMBL" id="PAA73870.1"/>
    </source>
</evidence>
<reference evidence="1 2" key="1">
    <citation type="submission" date="2017-06" db="EMBL/GenBank/DDBJ databases">
        <title>A platform for efficient transgenesis in Macrostomum lignano, a flatworm model organism for stem cell research.</title>
        <authorList>
            <person name="Berezikov E."/>
        </authorList>
    </citation>
    <scope>NUCLEOTIDE SEQUENCE [LARGE SCALE GENOMIC DNA]</scope>
    <source>
        <strain evidence="1">DV1</strain>
        <tissue evidence="1">Whole organism</tissue>
    </source>
</reference>
<comment type="caution">
    <text evidence="1">The sequence shown here is derived from an EMBL/GenBank/DDBJ whole genome shotgun (WGS) entry which is preliminary data.</text>
</comment>
<dbReference type="Proteomes" id="UP000215902">
    <property type="component" value="Unassembled WGS sequence"/>
</dbReference>
<dbReference type="AlphaFoldDB" id="A0A267FJ95"/>
<dbReference type="EMBL" id="NIVC01000989">
    <property type="protein sequence ID" value="PAA73870.1"/>
    <property type="molecule type" value="Genomic_DNA"/>
</dbReference>
<accession>A0A267FJ95</accession>
<proteinExistence type="predicted"/>
<name>A0A267FJ95_9PLAT</name>
<organism evidence="1 2">
    <name type="scientific">Macrostomum lignano</name>
    <dbReference type="NCBI Taxonomy" id="282301"/>
    <lineage>
        <taxon>Eukaryota</taxon>
        <taxon>Metazoa</taxon>
        <taxon>Spiralia</taxon>
        <taxon>Lophotrochozoa</taxon>
        <taxon>Platyhelminthes</taxon>
        <taxon>Rhabditophora</taxon>
        <taxon>Macrostomorpha</taxon>
        <taxon>Macrostomida</taxon>
        <taxon>Macrostomidae</taxon>
        <taxon>Macrostomum</taxon>
    </lineage>
</organism>
<evidence type="ECO:0000313" key="2">
    <source>
        <dbReference type="Proteomes" id="UP000215902"/>
    </source>
</evidence>
<gene>
    <name evidence="1" type="ORF">BOX15_Mlig005084g5</name>
</gene>
<keyword evidence="2" id="KW-1185">Reference proteome</keyword>